<keyword evidence="3" id="KW-0472">Membrane</keyword>
<keyword evidence="1" id="KW-0328">Glycosyltransferase</keyword>
<dbReference type="InterPro" id="IPR001173">
    <property type="entry name" value="Glyco_trans_2-like"/>
</dbReference>
<evidence type="ECO:0000313" key="5">
    <source>
        <dbReference type="EMBL" id="KFZ29193.1"/>
    </source>
</evidence>
<comment type="caution">
    <text evidence="5">The sequence shown here is derived from an EMBL/GenBank/DDBJ whole genome shotgun (WGS) entry which is preliminary data.</text>
</comment>
<evidence type="ECO:0000313" key="6">
    <source>
        <dbReference type="Proteomes" id="UP000053718"/>
    </source>
</evidence>
<feature type="transmembrane region" description="Helical" evidence="3">
    <location>
        <begin position="302"/>
        <end position="320"/>
    </location>
</feature>
<keyword evidence="2" id="KW-0808">Transferase</keyword>
<proteinExistence type="predicted"/>
<evidence type="ECO:0000256" key="3">
    <source>
        <dbReference type="SAM" id="Phobius"/>
    </source>
</evidence>
<evidence type="ECO:0000259" key="4">
    <source>
        <dbReference type="Pfam" id="PF00535"/>
    </source>
</evidence>
<dbReference type="STRING" id="1517416.IDAT_05845"/>
<dbReference type="PANTHER" id="PTHR22916">
    <property type="entry name" value="GLYCOSYLTRANSFERASE"/>
    <property type="match status" value="1"/>
</dbReference>
<keyword evidence="3" id="KW-1133">Transmembrane helix</keyword>
<dbReference type="RefSeq" id="WP_051986603.1">
    <property type="nucleotide sequence ID" value="NZ_JPIN01000005.1"/>
</dbReference>
<dbReference type="InterPro" id="IPR029044">
    <property type="entry name" value="Nucleotide-diphossugar_trans"/>
</dbReference>
<protein>
    <recommendedName>
        <fullName evidence="4">Glycosyltransferase 2-like domain-containing protein</fullName>
    </recommendedName>
</protein>
<dbReference type="GO" id="GO:0016758">
    <property type="term" value="F:hexosyltransferase activity"/>
    <property type="evidence" value="ECO:0007669"/>
    <property type="project" value="UniProtKB-ARBA"/>
</dbReference>
<dbReference type="AlphaFoldDB" id="A0A094L3G2"/>
<accession>A0A094L3G2</accession>
<dbReference type="SUPFAM" id="SSF53448">
    <property type="entry name" value="Nucleotide-diphospho-sugar transferases"/>
    <property type="match status" value="1"/>
</dbReference>
<dbReference type="eggNOG" id="COG0463">
    <property type="taxonomic scope" value="Bacteria"/>
</dbReference>
<name>A0A094L3G2_9GAMM</name>
<dbReference type="EMBL" id="JPIN01000005">
    <property type="protein sequence ID" value="KFZ29193.1"/>
    <property type="molecule type" value="Genomic_DNA"/>
</dbReference>
<dbReference type="Gene3D" id="3.90.550.10">
    <property type="entry name" value="Spore Coat Polysaccharide Biosynthesis Protein SpsA, Chain A"/>
    <property type="match status" value="1"/>
</dbReference>
<gene>
    <name evidence="5" type="ORF">IDAT_05845</name>
</gene>
<feature type="domain" description="Glycosyltransferase 2-like" evidence="4">
    <location>
        <begin position="12"/>
        <end position="141"/>
    </location>
</feature>
<reference evidence="5 6" key="1">
    <citation type="submission" date="2014-06" db="EMBL/GenBank/DDBJ databases">
        <title>Draft genome sequence of Idiomarina sp. MCCC 1A10513.</title>
        <authorList>
            <person name="Du J."/>
            <person name="Lai Q."/>
            <person name="Shao Z."/>
        </authorList>
    </citation>
    <scope>NUCLEOTIDE SEQUENCE [LARGE SCALE GENOMIC DNA]</scope>
    <source>
        <strain evidence="5 6">MCCC 1A10513</strain>
    </source>
</reference>
<evidence type="ECO:0000256" key="2">
    <source>
        <dbReference type="ARBA" id="ARBA00022679"/>
    </source>
</evidence>
<keyword evidence="3" id="KW-0812">Transmembrane</keyword>
<dbReference type="Pfam" id="PF00535">
    <property type="entry name" value="Glycos_transf_2"/>
    <property type="match status" value="1"/>
</dbReference>
<dbReference type="Proteomes" id="UP000053718">
    <property type="component" value="Unassembled WGS sequence"/>
</dbReference>
<dbReference type="CDD" id="cd00761">
    <property type="entry name" value="Glyco_tranf_GTA_type"/>
    <property type="match status" value="1"/>
</dbReference>
<dbReference type="PANTHER" id="PTHR22916:SF51">
    <property type="entry name" value="GLYCOSYLTRANSFERASE EPSH-RELATED"/>
    <property type="match status" value="1"/>
</dbReference>
<dbReference type="OrthoDB" id="9802649at2"/>
<organism evidence="5 6">
    <name type="scientific">Pseudidiomarina atlantica</name>
    <dbReference type="NCBI Taxonomy" id="1517416"/>
    <lineage>
        <taxon>Bacteria</taxon>
        <taxon>Pseudomonadati</taxon>
        <taxon>Pseudomonadota</taxon>
        <taxon>Gammaproteobacteria</taxon>
        <taxon>Alteromonadales</taxon>
        <taxon>Idiomarinaceae</taxon>
        <taxon>Pseudidiomarina</taxon>
    </lineage>
</organism>
<sequence>MSTPAADEKYFSFIVPIYDDVDSLAVTLESIAAVVSELPIEIIIVDDGGPDTNAARVEAMLQGKKVDVQYLRKANEGPYHARKYGFSHASGTYIVFVDCGDAIFPDVFGQLLVNLLTTHDIDILVSDIISRRAGVSERRNILPKAHQDLVNAMPALDFFKQCNKNLLGTPGKLYSRRTLAAAFADIDLPPRVCNAEDLMLFTTALGHARDVHYVNSYFYIYELHDTSLSHDQRSGPMLRRFRDKVCVADSALKALKAKPADTRTALDSQLQRFFRKYKSSVLLHWVLKFPADFAFMQKVKIIFYYVITGVFFSTLSWKVSKKQYDYE</sequence>
<keyword evidence="6" id="KW-1185">Reference proteome</keyword>
<evidence type="ECO:0000256" key="1">
    <source>
        <dbReference type="ARBA" id="ARBA00022676"/>
    </source>
</evidence>